<evidence type="ECO:0000313" key="2">
    <source>
        <dbReference type="Proteomes" id="UP000064243"/>
    </source>
</evidence>
<dbReference type="InterPro" id="IPR029033">
    <property type="entry name" value="His_PPase_superfam"/>
</dbReference>
<dbReference type="GO" id="GO:0005737">
    <property type="term" value="C:cytoplasm"/>
    <property type="evidence" value="ECO:0007669"/>
    <property type="project" value="TreeGrafter"/>
</dbReference>
<protein>
    <submittedName>
        <fullName evidence="1">Uncharacterized protein</fullName>
    </submittedName>
</protein>
<keyword evidence="2" id="KW-1185">Reference proteome</keyword>
<accession>A0A119CTS8</accession>
<dbReference type="PATRIC" id="fig|36861.3.peg.2898"/>
<dbReference type="RefSeq" id="WP_157648675.1">
    <property type="nucleotide sequence ID" value="NZ_LDUG01000053.1"/>
</dbReference>
<dbReference type="Pfam" id="PF00300">
    <property type="entry name" value="His_Phos_1"/>
    <property type="match status" value="1"/>
</dbReference>
<dbReference type="Proteomes" id="UP000064243">
    <property type="component" value="Unassembled WGS sequence"/>
</dbReference>
<dbReference type="InterPro" id="IPR013078">
    <property type="entry name" value="His_Pase_superF_clade-1"/>
</dbReference>
<name>A0A119CTS8_THIDE</name>
<proteinExistence type="predicted"/>
<dbReference type="Gene3D" id="3.40.50.1240">
    <property type="entry name" value="Phosphoglycerate mutase-like"/>
    <property type="match status" value="1"/>
</dbReference>
<dbReference type="InterPro" id="IPR050275">
    <property type="entry name" value="PGM_Phosphatase"/>
</dbReference>
<dbReference type="PANTHER" id="PTHR48100">
    <property type="entry name" value="BROAD-SPECIFICITY PHOSPHATASE YOR283W-RELATED"/>
    <property type="match status" value="1"/>
</dbReference>
<comment type="caution">
    <text evidence="1">The sequence shown here is derived from an EMBL/GenBank/DDBJ whole genome shotgun (WGS) entry which is preliminary data.</text>
</comment>
<dbReference type="PANTHER" id="PTHR48100:SF1">
    <property type="entry name" value="HISTIDINE PHOSPHATASE FAMILY PROTEIN-RELATED"/>
    <property type="match status" value="1"/>
</dbReference>
<dbReference type="SUPFAM" id="SSF53254">
    <property type="entry name" value="Phosphoglycerate mutase-like"/>
    <property type="match status" value="1"/>
</dbReference>
<dbReference type="AlphaFoldDB" id="A0A119CTS8"/>
<organism evidence="1 2">
    <name type="scientific">Thiobacillus denitrificans</name>
    <dbReference type="NCBI Taxonomy" id="36861"/>
    <lineage>
        <taxon>Bacteria</taxon>
        <taxon>Pseudomonadati</taxon>
        <taxon>Pseudomonadota</taxon>
        <taxon>Betaproteobacteria</taxon>
        <taxon>Nitrosomonadales</taxon>
        <taxon>Thiobacillaceae</taxon>
        <taxon>Thiobacillus</taxon>
    </lineage>
</organism>
<dbReference type="SMART" id="SM00855">
    <property type="entry name" value="PGAM"/>
    <property type="match status" value="1"/>
</dbReference>
<dbReference type="GO" id="GO:0016791">
    <property type="term" value="F:phosphatase activity"/>
    <property type="evidence" value="ECO:0007669"/>
    <property type="project" value="TreeGrafter"/>
</dbReference>
<dbReference type="CDD" id="cd07067">
    <property type="entry name" value="HP_PGM_like"/>
    <property type="match status" value="1"/>
</dbReference>
<dbReference type="EMBL" id="LDUG01000053">
    <property type="protein sequence ID" value="KVW92731.1"/>
    <property type="molecule type" value="Genomic_DNA"/>
</dbReference>
<sequence length="202" mass="21177">MVKPAAEPVLLGFLRHGEVAGAAHVYRGRSDAPLTPLGREQMHAALAGLPPWGAIVSSPARRCLDFAREVAAKRGIDCSVDADWHELDFGAWEGLRPDQAAARDAAAHAAFVRDPRRCAPPGGETLDALDARVGAALARLGESARAPTLVVTHAGAMRAVLAQVLGLTDPYRARVALTPGSSFVLSWLAGAPPLLMALRCAD</sequence>
<gene>
    <name evidence="1" type="ORF">ABW22_15250</name>
</gene>
<reference evidence="1 2" key="1">
    <citation type="journal article" date="2015" name="Appl. Environ. Microbiol.">
        <title>Aerobic and Anaerobic Thiosulfate Oxidation by a Cold-Adapted, Subglacial Chemoautotroph.</title>
        <authorList>
            <person name="Harrold Z.R."/>
            <person name="Skidmore M.L."/>
            <person name="Hamilton T.L."/>
            <person name="Desch L."/>
            <person name="Amada K."/>
            <person name="van Gelder W."/>
            <person name="Glover K."/>
            <person name="Roden E.E."/>
            <person name="Boyd E.S."/>
        </authorList>
    </citation>
    <scope>NUCLEOTIDE SEQUENCE [LARGE SCALE GENOMIC DNA]</scope>
    <source>
        <strain evidence="1 2">RG</strain>
    </source>
</reference>
<evidence type="ECO:0000313" key="1">
    <source>
        <dbReference type="EMBL" id="KVW92731.1"/>
    </source>
</evidence>
<dbReference type="OrthoDB" id="5296884at2"/>